<organism evidence="1 2">
    <name type="scientific">Haloterrigena salifodinae</name>
    <dbReference type="NCBI Taxonomy" id="2675099"/>
    <lineage>
        <taxon>Archaea</taxon>
        <taxon>Methanobacteriati</taxon>
        <taxon>Methanobacteriota</taxon>
        <taxon>Stenosarchaea group</taxon>
        <taxon>Halobacteria</taxon>
        <taxon>Halobacteriales</taxon>
        <taxon>Natrialbaceae</taxon>
        <taxon>Haloterrigena</taxon>
    </lineage>
</organism>
<dbReference type="InterPro" id="IPR057621">
    <property type="entry name" value="Khk_prokaryotic"/>
</dbReference>
<protein>
    <recommendedName>
        <fullName evidence="3">Carbohydrate kinase PfkB domain-containing protein</fullName>
    </recommendedName>
</protein>
<dbReference type="SUPFAM" id="SSF53613">
    <property type="entry name" value="Ribokinase-like"/>
    <property type="match status" value="1"/>
</dbReference>
<dbReference type="InterPro" id="IPR029056">
    <property type="entry name" value="Ribokinase-like"/>
</dbReference>
<evidence type="ECO:0008006" key="3">
    <source>
        <dbReference type="Google" id="ProtNLM"/>
    </source>
</evidence>
<gene>
    <name evidence="1" type="ORF">JMJ58_12345</name>
</gene>
<dbReference type="Proteomes" id="UP000637819">
    <property type="component" value="Chromosome"/>
</dbReference>
<dbReference type="RefSeq" id="WP_204746713.1">
    <property type="nucleotide sequence ID" value="NZ_CP069188.1"/>
</dbReference>
<dbReference type="Pfam" id="PF25270">
    <property type="entry name" value="Khk"/>
    <property type="match status" value="1"/>
</dbReference>
<proteinExistence type="predicted"/>
<dbReference type="OrthoDB" id="252614at2157"/>
<reference evidence="1 2" key="1">
    <citation type="submission" date="2021-01" db="EMBL/GenBank/DDBJ databases">
        <title>Genome Sequence and Methylation Pattern of Haloterrigena salifodinae BOL5-1, An Extremely Halophilic Archaeon from a Bolivian Salt Mine.</title>
        <authorList>
            <person name="DasSarma P."/>
            <person name="Anton B.P."/>
            <person name="DasSarma S.L."/>
            <person name="von Ehrenheim H.A.L."/>
            <person name="Martinez F.L."/>
            <person name="Guzman D."/>
            <person name="Roberts R.J."/>
            <person name="DasSarma S."/>
        </authorList>
    </citation>
    <scope>NUCLEOTIDE SEQUENCE [LARGE SCALE GENOMIC DNA]</scope>
    <source>
        <strain evidence="1 2">BOL5-1</strain>
    </source>
</reference>
<keyword evidence="2" id="KW-1185">Reference proteome</keyword>
<dbReference type="EMBL" id="CP069188">
    <property type="protein sequence ID" value="QRV13743.1"/>
    <property type="molecule type" value="Genomic_DNA"/>
</dbReference>
<evidence type="ECO:0000313" key="1">
    <source>
        <dbReference type="EMBL" id="QRV13743.1"/>
    </source>
</evidence>
<dbReference type="KEGG" id="hsal:JMJ58_12345"/>
<sequence length="344" mass="36526">MSYDALVDRLASDDRERRIAAFPDGSVDTYYTPFDAAGDRIADRETFGDRIARGDSDSVPIERDAREPGGQAVNMARQAHALGDEPTLYGHLEDPIFDDLPFETVSMGEPSRISVFSFDDDDLLLSERSSAVANWSLADVEAAVPSGDAGEALAADAVCCGNWVSAEGLTDALETLAEGSLEVSTFVLDPGPVNTRSDGALLDLLEALGELEETTDVVYSVNRAELECTAAATGADSDASGIGADLERLESVREMAGITAAVLHETEHAAVATRTETTVVENVALEDPERRTGAGDRFGAGLAVARARCWDWETALALGNCAASYYVATGETGTRDDLRSFLDD</sequence>
<evidence type="ECO:0000313" key="2">
    <source>
        <dbReference type="Proteomes" id="UP000637819"/>
    </source>
</evidence>
<dbReference type="GeneID" id="62875927"/>
<accession>A0A8T8DWZ7</accession>
<dbReference type="AlphaFoldDB" id="A0A8T8DWZ7"/>
<dbReference type="Gene3D" id="3.40.1190.20">
    <property type="match status" value="1"/>
</dbReference>
<name>A0A8T8DWZ7_9EURY</name>